<evidence type="ECO:0000313" key="2">
    <source>
        <dbReference type="Proteomes" id="UP000031982"/>
    </source>
</evidence>
<name>A0ABR5AYP1_BACBA</name>
<sequence length="46" mass="5223">MGEDEGLPAFKMCRFERLFEYDFSPSSHPLEGLSFLEVFGSLSSCE</sequence>
<accession>A0ABR5AYP1</accession>
<dbReference type="EMBL" id="JXLP01000002">
    <property type="protein sequence ID" value="KIL79842.1"/>
    <property type="molecule type" value="Genomic_DNA"/>
</dbReference>
<protein>
    <submittedName>
        <fullName evidence="1">Uncharacterized protein</fullName>
    </submittedName>
</protein>
<keyword evidence="2" id="KW-1185">Reference proteome</keyword>
<gene>
    <name evidence="1" type="ORF">SD77_2296</name>
</gene>
<organism evidence="1 2">
    <name type="scientific">Bacillus badius</name>
    <dbReference type="NCBI Taxonomy" id="1455"/>
    <lineage>
        <taxon>Bacteria</taxon>
        <taxon>Bacillati</taxon>
        <taxon>Bacillota</taxon>
        <taxon>Bacilli</taxon>
        <taxon>Bacillales</taxon>
        <taxon>Bacillaceae</taxon>
        <taxon>Pseudobacillus</taxon>
    </lineage>
</organism>
<reference evidence="1 2" key="1">
    <citation type="submission" date="2015-01" db="EMBL/GenBank/DDBJ databases">
        <title>Genome Assembly of Bacillus badius MTCC 1458.</title>
        <authorList>
            <person name="Verma A."/>
            <person name="Khatri I."/>
            <person name="Mual P."/>
            <person name="Subramanian S."/>
            <person name="Krishnamurthi S."/>
        </authorList>
    </citation>
    <scope>NUCLEOTIDE SEQUENCE [LARGE SCALE GENOMIC DNA]</scope>
    <source>
        <strain evidence="1 2">MTCC 1458</strain>
    </source>
</reference>
<comment type="caution">
    <text evidence="1">The sequence shown here is derived from an EMBL/GenBank/DDBJ whole genome shotgun (WGS) entry which is preliminary data.</text>
</comment>
<dbReference type="Proteomes" id="UP000031982">
    <property type="component" value="Unassembled WGS sequence"/>
</dbReference>
<evidence type="ECO:0000313" key="1">
    <source>
        <dbReference type="EMBL" id="KIL79842.1"/>
    </source>
</evidence>
<proteinExistence type="predicted"/>